<evidence type="ECO:0000256" key="2">
    <source>
        <dbReference type="ARBA" id="ARBA00022630"/>
    </source>
</evidence>
<name>A0A382MXN0_9ZZZZ</name>
<gene>
    <name evidence="5" type="ORF">METZ01_LOCUS306578</name>
</gene>
<dbReference type="AlphaFoldDB" id="A0A382MXN0"/>
<evidence type="ECO:0000256" key="3">
    <source>
        <dbReference type="ARBA" id="ARBA00022827"/>
    </source>
</evidence>
<accession>A0A382MXN0</accession>
<keyword evidence="3" id="KW-0274">FAD</keyword>
<dbReference type="InterPro" id="IPR036188">
    <property type="entry name" value="FAD/NAD-bd_sf"/>
</dbReference>
<feature type="non-terminal residue" evidence="5">
    <location>
        <position position="1"/>
    </location>
</feature>
<comment type="cofactor">
    <cofactor evidence="1">
        <name>FAD</name>
        <dbReference type="ChEBI" id="CHEBI:57692"/>
    </cofactor>
</comment>
<dbReference type="Gene3D" id="3.50.50.60">
    <property type="entry name" value="FAD/NAD(P)-binding domain"/>
    <property type="match status" value="1"/>
</dbReference>
<dbReference type="GO" id="GO:0002098">
    <property type="term" value="P:tRNA wobble uridine modification"/>
    <property type="evidence" value="ECO:0007669"/>
    <property type="project" value="TreeGrafter"/>
</dbReference>
<keyword evidence="2" id="KW-0285">Flavoprotein</keyword>
<dbReference type="GO" id="GO:0030488">
    <property type="term" value="P:tRNA methylation"/>
    <property type="evidence" value="ECO:0007669"/>
    <property type="project" value="TreeGrafter"/>
</dbReference>
<sequence length="182" mass="19194">VANLGIKAVLVTMDTGAVGRMSCNPAIGGLGKGHLVKEIDALGGIMGRASDACGLQFKMLNKSKGRAVWSPRAQIDKHKYAIYIQKVFSSHKNISIVQDEAVDFSVDSGSISSVVLRKGGVLKTNALIVCSGTFLNGLIHIGNEKFSAGRFGERAVVGLSNVLVNKGFSVSRLKTGTPPRLL</sequence>
<protein>
    <recommendedName>
        <fullName evidence="4">MnmG N-terminal domain-containing protein</fullName>
    </recommendedName>
</protein>
<dbReference type="PANTHER" id="PTHR11806">
    <property type="entry name" value="GLUCOSE INHIBITED DIVISION PROTEIN A"/>
    <property type="match status" value="1"/>
</dbReference>
<reference evidence="5" key="1">
    <citation type="submission" date="2018-05" db="EMBL/GenBank/DDBJ databases">
        <authorList>
            <person name="Lanie J.A."/>
            <person name="Ng W.-L."/>
            <person name="Kazmierczak K.M."/>
            <person name="Andrzejewski T.M."/>
            <person name="Davidsen T.M."/>
            <person name="Wayne K.J."/>
            <person name="Tettelin H."/>
            <person name="Glass J.I."/>
            <person name="Rusch D."/>
            <person name="Podicherti R."/>
            <person name="Tsui H.-C.T."/>
            <person name="Winkler M.E."/>
        </authorList>
    </citation>
    <scope>NUCLEOTIDE SEQUENCE</scope>
</reference>
<evidence type="ECO:0000313" key="5">
    <source>
        <dbReference type="EMBL" id="SVC53724.1"/>
    </source>
</evidence>
<dbReference type="EMBL" id="UINC01096660">
    <property type="protein sequence ID" value="SVC53724.1"/>
    <property type="molecule type" value="Genomic_DNA"/>
</dbReference>
<dbReference type="SUPFAM" id="SSF51905">
    <property type="entry name" value="FAD/NAD(P)-binding domain"/>
    <property type="match status" value="1"/>
</dbReference>
<evidence type="ECO:0000259" key="4">
    <source>
        <dbReference type="Pfam" id="PF01134"/>
    </source>
</evidence>
<evidence type="ECO:0000256" key="1">
    <source>
        <dbReference type="ARBA" id="ARBA00001974"/>
    </source>
</evidence>
<dbReference type="PANTHER" id="PTHR11806:SF0">
    <property type="entry name" value="PROTEIN MTO1 HOMOLOG, MITOCHONDRIAL"/>
    <property type="match status" value="1"/>
</dbReference>
<dbReference type="InterPro" id="IPR040131">
    <property type="entry name" value="MnmG_N"/>
</dbReference>
<feature type="domain" description="MnmG N-terminal" evidence="4">
    <location>
        <begin position="2"/>
        <end position="181"/>
    </location>
</feature>
<dbReference type="InterPro" id="IPR002218">
    <property type="entry name" value="MnmG-rel"/>
</dbReference>
<proteinExistence type="predicted"/>
<dbReference type="GO" id="GO:0050660">
    <property type="term" value="F:flavin adenine dinucleotide binding"/>
    <property type="evidence" value="ECO:0007669"/>
    <property type="project" value="InterPro"/>
</dbReference>
<organism evidence="5">
    <name type="scientific">marine metagenome</name>
    <dbReference type="NCBI Taxonomy" id="408172"/>
    <lineage>
        <taxon>unclassified sequences</taxon>
        <taxon>metagenomes</taxon>
        <taxon>ecological metagenomes</taxon>
    </lineage>
</organism>
<dbReference type="Pfam" id="PF01134">
    <property type="entry name" value="GIDA"/>
    <property type="match status" value="1"/>
</dbReference>
<feature type="non-terminal residue" evidence="5">
    <location>
        <position position="182"/>
    </location>
</feature>